<comment type="caution">
    <text evidence="2">The sequence shown here is derived from an EMBL/GenBank/DDBJ whole genome shotgun (WGS) entry which is preliminary data.</text>
</comment>
<dbReference type="InterPro" id="IPR038606">
    <property type="entry name" value="To_sf"/>
</dbReference>
<feature type="chain" id="PRO_5044784279" evidence="1">
    <location>
        <begin position="18"/>
        <end position="236"/>
    </location>
</feature>
<gene>
    <name evidence="2" type="ORF">ABMA28_011754</name>
</gene>
<keyword evidence="1" id="KW-0732">Signal</keyword>
<protein>
    <submittedName>
        <fullName evidence="2">Uncharacterized protein</fullName>
    </submittedName>
</protein>
<dbReference type="EMBL" id="JBEDNZ010000003">
    <property type="protein sequence ID" value="KAL0849813.1"/>
    <property type="molecule type" value="Genomic_DNA"/>
</dbReference>
<dbReference type="SMART" id="SM00700">
    <property type="entry name" value="JHBP"/>
    <property type="match status" value="1"/>
</dbReference>
<organism evidence="2 3">
    <name type="scientific">Loxostege sticticalis</name>
    <name type="common">Beet webworm moth</name>
    <dbReference type="NCBI Taxonomy" id="481309"/>
    <lineage>
        <taxon>Eukaryota</taxon>
        <taxon>Metazoa</taxon>
        <taxon>Ecdysozoa</taxon>
        <taxon>Arthropoda</taxon>
        <taxon>Hexapoda</taxon>
        <taxon>Insecta</taxon>
        <taxon>Pterygota</taxon>
        <taxon>Neoptera</taxon>
        <taxon>Endopterygota</taxon>
        <taxon>Lepidoptera</taxon>
        <taxon>Glossata</taxon>
        <taxon>Ditrysia</taxon>
        <taxon>Pyraloidea</taxon>
        <taxon>Crambidae</taxon>
        <taxon>Pyraustinae</taxon>
        <taxon>Loxostege</taxon>
    </lineage>
</organism>
<dbReference type="PANTHER" id="PTHR11008:SF9">
    <property type="entry name" value="PROTEIN TAKEOUT-LIKE PROTEIN"/>
    <property type="match status" value="1"/>
</dbReference>
<accession>A0ABD0TKD9</accession>
<feature type="signal peptide" evidence="1">
    <location>
        <begin position="1"/>
        <end position="17"/>
    </location>
</feature>
<dbReference type="AlphaFoldDB" id="A0ABD0TKD9"/>
<dbReference type="PANTHER" id="PTHR11008">
    <property type="entry name" value="PROTEIN TAKEOUT-LIKE PROTEIN"/>
    <property type="match status" value="1"/>
</dbReference>
<evidence type="ECO:0000256" key="1">
    <source>
        <dbReference type="SAM" id="SignalP"/>
    </source>
</evidence>
<dbReference type="Pfam" id="PF06585">
    <property type="entry name" value="JHBP"/>
    <property type="match status" value="1"/>
</dbReference>
<dbReference type="Gene3D" id="3.15.10.30">
    <property type="entry name" value="Haemolymph juvenile hormone binding protein"/>
    <property type="match status" value="1"/>
</dbReference>
<proteinExistence type="predicted"/>
<name>A0ABD0TKD9_LOXSC</name>
<evidence type="ECO:0000313" key="3">
    <source>
        <dbReference type="Proteomes" id="UP001549921"/>
    </source>
</evidence>
<reference evidence="2 3" key="1">
    <citation type="submission" date="2024-06" db="EMBL/GenBank/DDBJ databases">
        <title>A chromosome-level genome assembly of beet webworm, Loxostege sticticalis.</title>
        <authorList>
            <person name="Zhang Y."/>
        </authorList>
    </citation>
    <scope>NUCLEOTIDE SEQUENCE [LARGE SCALE GENOMIC DNA]</scope>
    <source>
        <strain evidence="2">AQ028</strain>
        <tissue evidence="2">Male pupae</tissue>
    </source>
</reference>
<evidence type="ECO:0000313" key="2">
    <source>
        <dbReference type="EMBL" id="KAL0849813.1"/>
    </source>
</evidence>
<dbReference type="InterPro" id="IPR010562">
    <property type="entry name" value="Haemolymph_juvenile_hormone-bd"/>
</dbReference>
<dbReference type="Proteomes" id="UP001549921">
    <property type="component" value="Unassembled WGS sequence"/>
</dbReference>
<sequence>MKIFAFAFVTLLAGVVAGPKDVTRTNERFVDGIIVGRIEDLSNNIRERGLDPLQVEENTYELYRLPVTDLFLVDAAVVDVLVEGLSNIVINRINFSILRQRLQLDISLPLITANAGSTNARVKLFDSEFHGQLSGSARVEEIRILVDARISIGIISGVSINNLDINFSVKKIKSDVNIVLLDHDLSETINKFLNETLPNNLEKYRDDINMLLGVVIKDVIERRINNNDSELERFMY</sequence>